<dbReference type="PANTHER" id="PTHR45098:SF1">
    <property type="entry name" value="DNAJ DOMAIN CONTAINING PROTEIN, EXPRESSED"/>
    <property type="match status" value="1"/>
</dbReference>
<reference key="2">
    <citation type="journal article" date="2000" name="Nature">
        <title>Sequence and analysis of chromosome 5 of the plant Arabidopsis thaliana.</title>
        <authorList>
            <consortium name="Kazusa DNA Research Institute"/>
            <consortium name="Cold Spring Harbor and Washington University in St Louis Sequencing Consortium"/>
            <consortium name="European Union Arabidopsis Genome Sequencing Consortium"/>
            <person name="Tabata S."/>
            <person name="Kaneko T."/>
            <person name="Nakamura Y."/>
            <person name="Kotani H."/>
            <person name="Kato T."/>
            <person name="Asamizu E."/>
            <person name="Miyajima N."/>
            <person name="Sasamoto S."/>
            <person name="Kimura T."/>
            <person name="Hosouchi T."/>
            <person name="Kawashima K."/>
            <person name="Kohara M."/>
            <person name="Matsumoto M."/>
            <person name="Matsuno A."/>
            <person name="Muraki A."/>
            <person name="Nakayama S."/>
            <person name="Nakazaki N."/>
            <person name="Naruo K."/>
            <person name="Okumura S."/>
            <person name="Shinpo S."/>
            <person name="Takeuchi C."/>
            <person name="Wada T."/>
            <person name="Watanabe A."/>
            <person name="Yamada M."/>
            <person name="Yasuda M."/>
            <person name="Sato S."/>
            <person name="de la Bastide M."/>
            <person name="Huang E."/>
            <person name="Spiegel L."/>
            <person name="Gnoj L."/>
            <person name="O'Shaughnessy A."/>
            <person name="Preston R."/>
            <person name="Habermann K."/>
            <person name="Murray J."/>
            <person name="Johnson D."/>
            <person name="Rohlfing T."/>
            <person name="Nelson J."/>
            <person name="Stoneking T."/>
            <person name="Pepin K."/>
            <person name="Spieth J."/>
            <person name="Sekhon M."/>
            <person name="Armstrong J."/>
            <person name="Becker M."/>
            <person name="Belter E."/>
            <person name="Cordum H."/>
            <person name="Cordes M."/>
            <person name="Courtney L."/>
            <person name="Courtney W."/>
            <person name="Dante M."/>
            <person name="Du H."/>
            <person name="Edwards J."/>
            <person name="Fryman J."/>
            <person name="Haakensen B."/>
            <person name="Lamar E."/>
            <person name="Latreille P."/>
            <person name="Leonard S."/>
            <person name="Meyer R."/>
            <person name="Mulvaney E."/>
            <person name="Ozersky P."/>
            <person name="Riley A."/>
            <person name="Strowmatt C."/>
            <person name="Wagner-McPherson C."/>
            <person name="Wollam A."/>
            <person name="Yoakum M."/>
            <person name="Bell M."/>
            <person name="Dedhia N."/>
            <person name="Parnell L."/>
            <person name="Shah R."/>
            <person name="Rodriguez M."/>
            <person name="See L.H."/>
            <person name="Vil D."/>
            <person name="Baker J."/>
            <person name="Kirchoff K."/>
            <person name="Toth K."/>
            <person name="King L."/>
            <person name="Bahret A."/>
            <person name="Miller B."/>
            <person name="Marra M."/>
            <person name="Martienssen R."/>
            <person name="McCombie W.R."/>
            <person name="Wilson R.K."/>
            <person name="Murphy G."/>
            <person name="Bancroft I."/>
            <person name="Volckaert G."/>
            <person name="Wambutt R."/>
            <person name="Dusterhoft A."/>
            <person name="Stiekema W."/>
            <person name="Pohl T."/>
            <person name="Entian K.D."/>
            <person name="Terryn N."/>
            <person name="Hartley N."/>
            <person name="Bent E."/>
            <person name="Johnson S."/>
            <person name="Langham S.A."/>
            <person name="McCullagh B."/>
            <person name="Robben J."/>
            <person name="Grymonprez B."/>
            <person name="Zimmermann W."/>
            <person name="Ramsperger U."/>
            <person name="Wedler H."/>
            <person name="Balke K."/>
            <person name="Wedler E."/>
            <person name="Peters S."/>
            <person name="van Staveren M."/>
            <person name="Dirkse W."/>
            <person name="Mooijman P."/>
            <person name="Lankhorst R.K."/>
            <person name="Weitzenegger T."/>
            <person name="Bothe G."/>
            <person name="Rose M."/>
            <person name="Hauf J."/>
            <person name="Berneiser S."/>
            <person name="Hempel S."/>
            <person name="Feldpausch M."/>
            <person name="Lamberth S."/>
            <person name="Villarroel R."/>
            <person name="Gielen J."/>
            <person name="Ardiles W."/>
            <person name="Bents O."/>
            <person name="Lemcke K."/>
            <person name="Kolesov G."/>
            <person name="Mayer K."/>
            <person name="Rudd S."/>
            <person name="Schoof H."/>
            <person name="Schueller C."/>
            <person name="Zaccaria P."/>
            <person name="Mewes H.W."/>
            <person name="Bevan M."/>
            <person name="Fransz P."/>
        </authorList>
    </citation>
    <scope>NUCLEOTIDE SEQUENCE [LARGE SCALE GENOMIC DNA]</scope>
    <source>
        <strain>cv. Columbia</strain>
    </source>
</reference>
<dbReference type="PROSITE" id="PS00636">
    <property type="entry name" value="DNAJ_1"/>
    <property type="match status" value="1"/>
</dbReference>
<organism evidence="3">
    <name type="scientific">Arabidopsis thaliana</name>
    <name type="common">Mouse-ear cress</name>
    <dbReference type="NCBI Taxonomy" id="3702"/>
    <lineage>
        <taxon>Eukaryota</taxon>
        <taxon>Viridiplantae</taxon>
        <taxon>Streptophyta</taxon>
        <taxon>Embryophyta</taxon>
        <taxon>Tracheophyta</taxon>
        <taxon>Spermatophyta</taxon>
        <taxon>Magnoliopsida</taxon>
        <taxon>eudicotyledons</taxon>
        <taxon>Gunneridae</taxon>
        <taxon>Pentapetalae</taxon>
        <taxon>rosids</taxon>
        <taxon>malvids</taxon>
        <taxon>Brassicales</taxon>
        <taxon>Brassicaceae</taxon>
        <taxon>Camelineae</taxon>
        <taxon>Arabidopsis</taxon>
    </lineage>
</organism>
<dbReference type="CDD" id="cd12429">
    <property type="entry name" value="RRM_DNAJC17"/>
    <property type="match status" value="1"/>
</dbReference>
<dbReference type="Pfam" id="PF00226">
    <property type="entry name" value="DnaJ"/>
    <property type="match status" value="1"/>
</dbReference>
<evidence type="ECO:0000259" key="2">
    <source>
        <dbReference type="PROSITE" id="PS50076"/>
    </source>
</evidence>
<dbReference type="CDD" id="cd06257">
    <property type="entry name" value="DnaJ"/>
    <property type="match status" value="1"/>
</dbReference>
<dbReference type="PANTHER" id="PTHR45098">
    <property type="entry name" value="DNAJ DOMAIN CONTAINING PROTEIN, EXPRESSED"/>
    <property type="match status" value="1"/>
</dbReference>
<dbReference type="AlphaFoldDB" id="Q9LT05"/>
<protein>
    <submittedName>
        <fullName evidence="3">Dbj|BAA91724.1</fullName>
    </submittedName>
</protein>
<accession>Q9LT05</accession>
<proteinExistence type="predicted"/>
<dbReference type="ExpressionAtlas" id="Q9LT05">
    <property type="expression patterns" value="baseline and differential"/>
</dbReference>
<dbReference type="InterPro" id="IPR034254">
    <property type="entry name" value="DNAJC17_RRM"/>
</dbReference>
<evidence type="ECO:0000256" key="1">
    <source>
        <dbReference type="SAM" id="MobiDB-lite"/>
    </source>
</evidence>
<dbReference type="SMART" id="SM00271">
    <property type="entry name" value="DnaJ"/>
    <property type="match status" value="1"/>
</dbReference>
<dbReference type="PRINTS" id="PR00625">
    <property type="entry name" value="JDOMAIN"/>
</dbReference>
<dbReference type="GO" id="GO:0003723">
    <property type="term" value="F:RNA binding"/>
    <property type="evidence" value="ECO:0007669"/>
    <property type="project" value="InterPro"/>
</dbReference>
<feature type="compositionally biased region" description="Basic and acidic residues" evidence="1">
    <location>
        <begin position="82"/>
        <end position="106"/>
    </location>
</feature>
<dbReference type="EMBL" id="AB025633">
    <property type="protein sequence ID" value="BAA97241.1"/>
    <property type="molecule type" value="Genomic_DNA"/>
</dbReference>
<dbReference type="Gene3D" id="1.10.287.110">
    <property type="entry name" value="DnaJ domain"/>
    <property type="match status" value="1"/>
</dbReference>
<dbReference type="InterPro" id="IPR036869">
    <property type="entry name" value="J_dom_sf"/>
</dbReference>
<feature type="domain" description="J" evidence="2">
    <location>
        <begin position="6"/>
        <end position="76"/>
    </location>
</feature>
<name>Q9LT05_ARATH</name>
<dbReference type="InterPro" id="IPR001623">
    <property type="entry name" value="DnaJ_domain"/>
</dbReference>
<dbReference type="SUPFAM" id="SSF46565">
    <property type="entry name" value="Chaperone J-domain"/>
    <property type="match status" value="1"/>
</dbReference>
<sequence>MEGFVDHYIVLGLASGEEALKLTEKEIAKAYKLKALDLHPDKRPDDPDAHEKFQRLKTSYEVLKDEKARKLFDDLLRIQREKQHKKSQVDSKRRKMMSDLEERERSAFSPNPSARAYDEEERIARKLKEEIDRIRARHAKKKSGFQTPESNVDEKRKEERSGAGASVQLDKERMLKVSWEKSGEGYTAGRLREVFSEFGEVEDVVIRSTKKKCSALIVMATKDGAVAATRTLCGNLSNPLLVVPLQKAAQTDFLTAKKSAEAEPQSNIVGAGLQAYEDAVMQRLLQVFFYAPQVLADSFVCVFFSQELSYFTLFNRRLWTRKSEGFKPHDQEQSSFKTKVIKNKALLHD</sequence>
<feature type="region of interest" description="Disordered" evidence="1">
    <location>
        <begin position="82"/>
        <end position="120"/>
    </location>
</feature>
<feature type="compositionally biased region" description="Basic and acidic residues" evidence="1">
    <location>
        <begin position="152"/>
        <end position="161"/>
    </location>
</feature>
<dbReference type="PROSITE" id="PS50076">
    <property type="entry name" value="DNAJ_2"/>
    <property type="match status" value="1"/>
</dbReference>
<dbReference type="SUPFAM" id="SSF54928">
    <property type="entry name" value="RNA-binding domain, RBD"/>
    <property type="match status" value="1"/>
</dbReference>
<dbReference type="InterPro" id="IPR018253">
    <property type="entry name" value="DnaJ_domain_CS"/>
</dbReference>
<reference evidence="3" key="1">
    <citation type="journal article" date="2000" name="DNA Res.">
        <title>Structural analysis of Arabidopsis thaliana chromosome 5. X. Sequence features of the regions of 3,076,755 bp covered by sixty P1 and TAC clones.</title>
        <authorList>
            <person name="Sato S."/>
            <person name="Nakamura Y."/>
            <person name="Kaneko T."/>
            <person name="Katoh T."/>
            <person name="Asamizu E."/>
            <person name="Kotani H."/>
            <person name="Tabata S."/>
        </authorList>
    </citation>
    <scope>NUCLEOTIDE SEQUENCE [LARGE SCALE GENOMIC DNA]</scope>
</reference>
<evidence type="ECO:0000313" key="3">
    <source>
        <dbReference type="EMBL" id="BAA97241.1"/>
    </source>
</evidence>
<dbReference type="InterPro" id="IPR035979">
    <property type="entry name" value="RBD_domain_sf"/>
</dbReference>
<dbReference type="Pfam" id="PF00076">
    <property type="entry name" value="RRM_1"/>
    <property type="match status" value="1"/>
</dbReference>
<feature type="region of interest" description="Disordered" evidence="1">
    <location>
        <begin position="137"/>
        <end position="167"/>
    </location>
</feature>
<dbReference type="InterPro" id="IPR012677">
    <property type="entry name" value="Nucleotide-bd_a/b_plait_sf"/>
</dbReference>
<dbReference type="InterPro" id="IPR000504">
    <property type="entry name" value="RRM_dom"/>
</dbReference>
<dbReference type="Gene3D" id="3.30.70.330">
    <property type="match status" value="1"/>
</dbReference>